<evidence type="ECO:0000259" key="1">
    <source>
        <dbReference type="PROSITE" id="PS50822"/>
    </source>
</evidence>
<dbReference type="Gene3D" id="3.30.420.10">
    <property type="entry name" value="Ribonuclease H-like superfamily/Ribonuclease H"/>
    <property type="match status" value="1"/>
</dbReference>
<dbReference type="GeneID" id="96003446"/>
<dbReference type="Pfam" id="PF02171">
    <property type="entry name" value="Piwi"/>
    <property type="match status" value="1"/>
</dbReference>
<protein>
    <recommendedName>
        <fullName evidence="1">Piwi domain-containing protein</fullName>
    </recommendedName>
</protein>
<evidence type="ECO:0000313" key="2">
    <source>
        <dbReference type="EMBL" id="KAL1589247.1"/>
    </source>
</evidence>
<evidence type="ECO:0000313" key="3">
    <source>
        <dbReference type="Proteomes" id="UP000803884"/>
    </source>
</evidence>
<accession>A0AB34KYS0</accession>
<dbReference type="InterPro" id="IPR014811">
    <property type="entry name" value="ArgoL1"/>
</dbReference>
<dbReference type="GO" id="GO:0003676">
    <property type="term" value="F:nucleic acid binding"/>
    <property type="evidence" value="ECO:0007669"/>
    <property type="project" value="InterPro"/>
</dbReference>
<dbReference type="EMBL" id="JAAQHG020000005">
    <property type="protein sequence ID" value="KAL1589247.1"/>
    <property type="molecule type" value="Genomic_DNA"/>
</dbReference>
<dbReference type="SMART" id="SM00950">
    <property type="entry name" value="Piwi"/>
    <property type="match status" value="1"/>
</dbReference>
<proteinExistence type="predicted"/>
<dbReference type="PROSITE" id="PS50822">
    <property type="entry name" value="PIWI"/>
    <property type="match status" value="1"/>
</dbReference>
<gene>
    <name evidence="2" type="ORF">WHR41_02002</name>
</gene>
<dbReference type="InterPro" id="IPR012337">
    <property type="entry name" value="RNaseH-like_sf"/>
</dbReference>
<dbReference type="AlphaFoldDB" id="A0AB34KYS0"/>
<dbReference type="Proteomes" id="UP000803884">
    <property type="component" value="Unassembled WGS sequence"/>
</dbReference>
<dbReference type="InterPro" id="IPR003165">
    <property type="entry name" value="Piwi"/>
</dbReference>
<dbReference type="SUPFAM" id="SSF53098">
    <property type="entry name" value="Ribonuclease H-like"/>
    <property type="match status" value="1"/>
</dbReference>
<dbReference type="Gene3D" id="3.40.50.2300">
    <property type="match status" value="1"/>
</dbReference>
<sequence length="982" mass="110590">MRDSTSYPYLSNPQGYDPNAPIFIPATGTAPSANNRPWIVSSSVLNTSHTSEQLVVQTAVNNPSEKSQLGLLESLQSNGFRTDVASTGARSTVLTNFLSIKQRPTTLFVYTIEFIKGFDDHEKPVSVKHKFDRQGLFDSMVNDTAYVQLQQNAHKWVTDFYNIWSAVPLFHDIDYTRVPNAIPIQGAQNPNSGKRISNVEVAQIIFHRTIDLQKTIGQLYSKTTGGLKGNTDAALLSRGLNAIITRHATNTARQANPTLIQSGAYKFYQTARSFELVTFRSNIVKGLHGFFVSVRPGSQQLLLNVNLRCSPFLKGKIKAWDVINAVNRDFSQASAILRGVKVSIHASQQLEFVTSVENRFNGRSVNVGKDPRKHPGREQWEFPDKLQTAELSPYRQQLNPVQTSKMIKEALKRPSEYCEDIMGNVLAELGLQPTSTFSSDLARDFGIVVESKLCSVPCRFFSAPKLQYEKILEPRDGKGDWQLTSEKLFSPCHKLQVTVLDLTGLAAYWPREYVQPAEDFPERFEKVFRKAIASLGITLSSWSYPNHHIQQDSTGKLSEDSIYQVLQRQQSLTSSEKGIVAFIFLIPQKDYDLYAMIKRVADLRMGNNTTCLVGNSNVLKFHSNTSHSVQHCANVGLKLNLKDESGVNHYIERAKFIELFTPSDYACQSECDTIVIGADVTHPVGHCAPGCPSIAAVVGSVDDNFATFPGSMRLQRGRQEVIANLADMVKERLIDWAGKHEGRLPGMMLFYRDGVGENQFETVREKEISQVQQAYDMAYKYLNKESYATGPGKKESLYPFKVTFIIVGKRHNTRFFPQSLKDSIPNGNVKPGLVVDQVITHPYITDFYLMSHAAIQGTGKPAHYFVLKNGMALSSDRLQEITHAFCYNYARATRSVSYCAPAYYADRLCDRGRAYIRDWLVGRVNAQPHMKRDNESSEAHRDRVASFLQDSPYYNHHTALQKYGQPRKNPWHPDLDNKMFYL</sequence>
<feature type="domain" description="Piwi" evidence="1">
    <location>
        <begin position="673"/>
        <end position="917"/>
    </location>
</feature>
<reference evidence="2 3" key="1">
    <citation type="journal article" date="2020" name="Microbiol. Resour. Announc.">
        <title>Draft Genome Sequence of a Cladosporium Species Isolated from the Mesophotic Ascidian Didemnum maculosum.</title>
        <authorList>
            <person name="Gioti A."/>
            <person name="Siaperas R."/>
            <person name="Nikolaivits E."/>
            <person name="Le Goff G."/>
            <person name="Ouazzani J."/>
            <person name="Kotoulas G."/>
            <person name="Topakas E."/>
        </authorList>
    </citation>
    <scope>NUCLEOTIDE SEQUENCE [LARGE SCALE GENOMIC DNA]</scope>
    <source>
        <strain evidence="2 3">TM138-S3</strain>
    </source>
</reference>
<dbReference type="InterPro" id="IPR036397">
    <property type="entry name" value="RNaseH_sf"/>
</dbReference>
<dbReference type="RefSeq" id="XP_069232352.1">
    <property type="nucleotide sequence ID" value="XM_069370608.1"/>
</dbReference>
<dbReference type="Pfam" id="PF08699">
    <property type="entry name" value="ArgoL1"/>
    <property type="match status" value="1"/>
</dbReference>
<organism evidence="2 3">
    <name type="scientific">Cladosporium halotolerans</name>
    <dbReference type="NCBI Taxonomy" id="1052096"/>
    <lineage>
        <taxon>Eukaryota</taxon>
        <taxon>Fungi</taxon>
        <taxon>Dikarya</taxon>
        <taxon>Ascomycota</taxon>
        <taxon>Pezizomycotina</taxon>
        <taxon>Dothideomycetes</taxon>
        <taxon>Dothideomycetidae</taxon>
        <taxon>Cladosporiales</taxon>
        <taxon>Cladosporiaceae</taxon>
        <taxon>Cladosporium</taxon>
    </lineage>
</organism>
<keyword evidence="3" id="KW-1185">Reference proteome</keyword>
<dbReference type="PANTHER" id="PTHR22891">
    <property type="entry name" value="EUKARYOTIC TRANSLATION INITIATION FACTOR 2C"/>
    <property type="match status" value="1"/>
</dbReference>
<name>A0AB34KYS0_9PEZI</name>
<comment type="caution">
    <text evidence="2">The sequence shown here is derived from an EMBL/GenBank/DDBJ whole genome shotgun (WGS) entry which is preliminary data.</text>
</comment>